<dbReference type="Proteomes" id="UP000053676">
    <property type="component" value="Unassembled WGS sequence"/>
</dbReference>
<evidence type="ECO:0000313" key="3">
    <source>
        <dbReference type="Proteomes" id="UP000053676"/>
    </source>
</evidence>
<dbReference type="KEGG" id="nai:NECAME_03670"/>
<keyword evidence="1" id="KW-0344">Guanine-nucleotide releasing factor</keyword>
<sequence>MCQVGRRLILASGHQIHAFDTEGAGWEAPVDVVVSSDSVSLMASSGSVIFCCGRKATNIHAVDAFSLKVFNHFGIAACVRNQLAGREDIIREHKMGCLRISCITVATSQLWIGTSAGLVISTPLHCAKTQQNPPLSVREMGHAGPCRVLLPINVAFTRKVKRMSLNVPSQQASQLLVASCGEGLDDRTSSQDPTNDAINHLIFWKCSQLCDPS</sequence>
<dbReference type="PANTHER" id="PTHR12877">
    <property type="entry name" value="RHO GUANINE NUCLEOTIDE EXCHANGE FACTOR"/>
    <property type="match status" value="1"/>
</dbReference>
<name>W2T1A9_NECAM</name>
<reference evidence="3" key="1">
    <citation type="journal article" date="2014" name="Nat. Genet.">
        <title>Genome of the human hookworm Necator americanus.</title>
        <authorList>
            <person name="Tang Y.T."/>
            <person name="Gao X."/>
            <person name="Rosa B.A."/>
            <person name="Abubucker S."/>
            <person name="Hallsworth-Pepin K."/>
            <person name="Martin J."/>
            <person name="Tyagi R."/>
            <person name="Heizer E."/>
            <person name="Zhang X."/>
            <person name="Bhonagiri-Palsikar V."/>
            <person name="Minx P."/>
            <person name="Warren W.C."/>
            <person name="Wang Q."/>
            <person name="Zhan B."/>
            <person name="Hotez P.J."/>
            <person name="Sternberg P.W."/>
            <person name="Dougall A."/>
            <person name="Gaze S.T."/>
            <person name="Mulvenna J."/>
            <person name="Sotillo J."/>
            <person name="Ranganathan S."/>
            <person name="Rabelo E.M."/>
            <person name="Wilson R.K."/>
            <person name="Felgner P.L."/>
            <person name="Bethony J."/>
            <person name="Hawdon J.M."/>
            <person name="Gasser R.B."/>
            <person name="Loukas A."/>
            <person name="Mitreva M."/>
        </authorList>
    </citation>
    <scope>NUCLEOTIDE SEQUENCE [LARGE SCALE GENOMIC DNA]</scope>
</reference>
<dbReference type="OrthoDB" id="6262249at2759"/>
<evidence type="ECO:0000256" key="1">
    <source>
        <dbReference type="ARBA" id="ARBA00022658"/>
    </source>
</evidence>
<dbReference type="AlphaFoldDB" id="W2T1A9"/>
<protein>
    <submittedName>
        <fullName evidence="2">Uncharacterized protein</fullName>
    </submittedName>
</protein>
<dbReference type="EMBL" id="KI660278">
    <property type="protein sequence ID" value="ETN75698.1"/>
    <property type="molecule type" value="Genomic_DNA"/>
</dbReference>
<dbReference type="GO" id="GO:0030036">
    <property type="term" value="P:actin cytoskeleton organization"/>
    <property type="evidence" value="ECO:0007669"/>
    <property type="project" value="TreeGrafter"/>
</dbReference>
<evidence type="ECO:0000313" key="2">
    <source>
        <dbReference type="EMBL" id="ETN75698.1"/>
    </source>
</evidence>
<keyword evidence="3" id="KW-1185">Reference proteome</keyword>
<dbReference type="STRING" id="51031.W2T1A9"/>
<dbReference type="GO" id="GO:0005085">
    <property type="term" value="F:guanyl-nucleotide exchange factor activity"/>
    <property type="evidence" value="ECO:0007669"/>
    <property type="project" value="UniProtKB-KW"/>
</dbReference>
<organism evidence="2 3">
    <name type="scientific">Necator americanus</name>
    <name type="common">Human hookworm</name>
    <dbReference type="NCBI Taxonomy" id="51031"/>
    <lineage>
        <taxon>Eukaryota</taxon>
        <taxon>Metazoa</taxon>
        <taxon>Ecdysozoa</taxon>
        <taxon>Nematoda</taxon>
        <taxon>Chromadorea</taxon>
        <taxon>Rhabditida</taxon>
        <taxon>Rhabditina</taxon>
        <taxon>Rhabditomorpha</taxon>
        <taxon>Strongyloidea</taxon>
        <taxon>Ancylostomatidae</taxon>
        <taxon>Bunostominae</taxon>
        <taxon>Necator</taxon>
    </lineage>
</organism>
<dbReference type="PANTHER" id="PTHR12877:SF15">
    <property type="entry name" value="RHO GUANINE NUCLEOTIDE EXCHANGE FACTOR 17"/>
    <property type="match status" value="1"/>
</dbReference>
<dbReference type="OMA" id="FTHECIC"/>
<dbReference type="InterPro" id="IPR039919">
    <property type="entry name" value="ARHGEF10/ARHGEF17"/>
</dbReference>
<proteinExistence type="predicted"/>
<accession>W2T1A9</accession>
<gene>
    <name evidence="2" type="ORF">NECAME_03670</name>
</gene>